<dbReference type="InterPro" id="IPR016035">
    <property type="entry name" value="Acyl_Trfase/lysoPLipase"/>
</dbReference>
<dbReference type="GO" id="GO:0004620">
    <property type="term" value="F:phospholipase activity"/>
    <property type="evidence" value="ECO:0007669"/>
    <property type="project" value="TreeGrafter"/>
</dbReference>
<dbReference type="PANTHER" id="PTHR32176:SF120">
    <property type="entry name" value="PATATIN"/>
    <property type="match status" value="1"/>
</dbReference>
<organism evidence="1 2">
    <name type="scientific">Dichanthelium oligosanthes</name>
    <dbReference type="NCBI Taxonomy" id="888268"/>
    <lineage>
        <taxon>Eukaryota</taxon>
        <taxon>Viridiplantae</taxon>
        <taxon>Streptophyta</taxon>
        <taxon>Embryophyta</taxon>
        <taxon>Tracheophyta</taxon>
        <taxon>Spermatophyta</taxon>
        <taxon>Magnoliopsida</taxon>
        <taxon>Liliopsida</taxon>
        <taxon>Poales</taxon>
        <taxon>Poaceae</taxon>
        <taxon>PACMAD clade</taxon>
        <taxon>Panicoideae</taxon>
        <taxon>Panicodae</taxon>
        <taxon>Paniceae</taxon>
        <taxon>Dichantheliinae</taxon>
        <taxon>Dichanthelium</taxon>
    </lineage>
</organism>
<sequence length="157" mass="17466">LKTEDCHGNTEEFLLIDGGVGASNQPNVTFCCVAFSCHWRSNQQILKENPYFFPIKPMDYGRFLVISLGKGSAKLEANYIVQKATSWGVLGWLLGSGSTPLVDIFTQANADMVDIHISDVFKGFHSEQNYLRIQDDTLQGTLSSVDVATKENMERRA</sequence>
<keyword evidence="2" id="KW-1185">Reference proteome</keyword>
<dbReference type="PANTHER" id="PTHR32176">
    <property type="entry name" value="XYLOSE ISOMERASE"/>
    <property type="match status" value="1"/>
</dbReference>
<dbReference type="STRING" id="888268.A0A1E5V1J4"/>
<evidence type="ECO:0000313" key="1">
    <source>
        <dbReference type="EMBL" id="OEL19033.1"/>
    </source>
</evidence>
<dbReference type="OrthoDB" id="1658288at2759"/>
<dbReference type="EMBL" id="LWDX02054776">
    <property type="protein sequence ID" value="OEL19033.1"/>
    <property type="molecule type" value="Genomic_DNA"/>
</dbReference>
<comment type="caution">
    <text evidence="1">The sequence shown here is derived from an EMBL/GenBank/DDBJ whole genome shotgun (WGS) entry which is preliminary data.</text>
</comment>
<dbReference type="GO" id="GO:0047372">
    <property type="term" value="F:monoacylglycerol lipase activity"/>
    <property type="evidence" value="ECO:0007669"/>
    <property type="project" value="TreeGrafter"/>
</dbReference>
<protein>
    <submittedName>
        <fullName evidence="1">Patatin-like protein 2</fullName>
    </submittedName>
</protein>
<evidence type="ECO:0000313" key="2">
    <source>
        <dbReference type="Proteomes" id="UP000095767"/>
    </source>
</evidence>
<name>A0A1E5V1J4_9POAL</name>
<dbReference type="Gene3D" id="3.40.1090.10">
    <property type="entry name" value="Cytosolic phospholipase A2 catalytic domain"/>
    <property type="match status" value="1"/>
</dbReference>
<dbReference type="Proteomes" id="UP000095767">
    <property type="component" value="Unassembled WGS sequence"/>
</dbReference>
<accession>A0A1E5V1J4</accession>
<feature type="non-terminal residue" evidence="1">
    <location>
        <position position="1"/>
    </location>
</feature>
<dbReference type="AlphaFoldDB" id="A0A1E5V1J4"/>
<reference evidence="1 2" key="1">
    <citation type="submission" date="2016-09" db="EMBL/GenBank/DDBJ databases">
        <title>The draft genome of Dichanthelium oligosanthes: A C3 panicoid grass species.</title>
        <authorList>
            <person name="Studer A.J."/>
            <person name="Schnable J.C."/>
            <person name="Brutnell T.P."/>
        </authorList>
    </citation>
    <scope>NUCLEOTIDE SEQUENCE [LARGE SCALE GENOMIC DNA]</scope>
    <source>
        <strain evidence="2">cv. Kellogg 1175</strain>
        <tissue evidence="1">Leaf</tissue>
    </source>
</reference>
<dbReference type="SUPFAM" id="SSF52151">
    <property type="entry name" value="FabD/lysophospholipase-like"/>
    <property type="match status" value="1"/>
</dbReference>
<proteinExistence type="predicted"/>
<gene>
    <name evidence="1" type="ORF">BAE44_0019949</name>
</gene>